<sequence>MATNSNELMKLLLAQKIGLGIGLGSYSETTTITTDKYGKKTVVTQRSGFINNAWEHNGQRYLLDDPTAVNRMSGKDRELFWAVCDEKAKDCDLYRAYAEEKLANAKINLEDLPSPEAKLLALNNATSLETLAKYCLSQGYTNWFRELTGQDIKQFEVLITHADQIKKLIGRFKKTRLSKSFTSITSVKTNEL</sequence>
<dbReference type="RefSeq" id="WP_065620412.1">
    <property type="nucleotide sequence ID" value="NZ_LYOZ01000003.1"/>
</dbReference>
<dbReference type="EMBL" id="LYOZ01000003">
    <property type="protein sequence ID" value="OCH98967.1"/>
    <property type="molecule type" value="Genomic_DNA"/>
</dbReference>
<organism evidence="1 2">
    <name type="scientific">Legionella jamestowniensis</name>
    <dbReference type="NCBI Taxonomy" id="455"/>
    <lineage>
        <taxon>Bacteria</taxon>
        <taxon>Pseudomonadati</taxon>
        <taxon>Pseudomonadota</taxon>
        <taxon>Gammaproteobacteria</taxon>
        <taxon>Legionellales</taxon>
        <taxon>Legionellaceae</taxon>
        <taxon>Legionella</taxon>
    </lineage>
</organism>
<accession>A0ABX2XX25</accession>
<protein>
    <submittedName>
        <fullName evidence="1">Uncharacterized protein</fullName>
    </submittedName>
</protein>
<comment type="caution">
    <text evidence="1">The sequence shown here is derived from an EMBL/GenBank/DDBJ whole genome shotgun (WGS) entry which is preliminary data.</text>
</comment>
<reference evidence="1 2" key="1">
    <citation type="submission" date="2016-05" db="EMBL/GenBank/DDBJ databases">
        <authorList>
            <person name="Prochazka B."/>
            <person name="Indra A."/>
            <person name="Hasenberger P."/>
            <person name="Blaschitz M."/>
            <person name="Wagner L."/>
            <person name="Wewalka G."/>
            <person name="Sorschag S."/>
            <person name="Schmid D."/>
            <person name="Ruppitsch W."/>
        </authorList>
    </citation>
    <scope>NUCLEOTIDE SEQUENCE [LARGE SCALE GENOMIC DNA]</scope>
    <source>
        <strain evidence="1 2">974010_12</strain>
    </source>
</reference>
<evidence type="ECO:0000313" key="2">
    <source>
        <dbReference type="Proteomes" id="UP000093336"/>
    </source>
</evidence>
<proteinExistence type="predicted"/>
<evidence type="ECO:0000313" key="1">
    <source>
        <dbReference type="EMBL" id="OCH98967.1"/>
    </source>
</evidence>
<keyword evidence="2" id="KW-1185">Reference proteome</keyword>
<gene>
    <name evidence="1" type="ORF">A8135_09430</name>
</gene>
<name>A0ABX2XX25_9GAMM</name>
<dbReference type="Proteomes" id="UP000093336">
    <property type="component" value="Unassembled WGS sequence"/>
</dbReference>